<keyword evidence="6" id="KW-1185">Reference proteome</keyword>
<evidence type="ECO:0000256" key="3">
    <source>
        <dbReference type="SAM" id="MobiDB-lite"/>
    </source>
</evidence>
<evidence type="ECO:0000256" key="2">
    <source>
        <dbReference type="PROSITE-ProRule" id="PRU00236"/>
    </source>
</evidence>
<proteinExistence type="predicted"/>
<dbReference type="InterPro" id="IPR026590">
    <property type="entry name" value="Ssirtuin_cat_dom"/>
</dbReference>
<dbReference type="PANTHER" id="PTHR48252:SF77">
    <property type="entry name" value="HISTONE DEACETYLASE DOMAIN-CONTAINING PROTEIN"/>
    <property type="match status" value="1"/>
</dbReference>
<feature type="region of interest" description="Disordered" evidence="3">
    <location>
        <begin position="1"/>
        <end position="21"/>
    </location>
</feature>
<dbReference type="EMBL" id="CAKOGP040002125">
    <property type="protein sequence ID" value="CAJ1962903.1"/>
    <property type="molecule type" value="Genomic_DNA"/>
</dbReference>
<dbReference type="Proteomes" id="UP001295423">
    <property type="component" value="Unassembled WGS sequence"/>
</dbReference>
<dbReference type="Gene3D" id="3.40.50.1220">
    <property type="entry name" value="TPP-binding domain"/>
    <property type="match status" value="1"/>
</dbReference>
<comment type="caution">
    <text evidence="2">Lacks conserved residue(s) required for the propagation of feature annotation.</text>
</comment>
<dbReference type="PROSITE" id="PS50305">
    <property type="entry name" value="SIRTUIN"/>
    <property type="match status" value="1"/>
</dbReference>
<keyword evidence="1" id="KW-0520">NAD</keyword>
<sequence>MLSVHNHDDDDDNDNDTISDRQSNLDQQVNKLLIDQAAQLIEAADILLIATGAGFSADSGLPTYSDVAQNPIYQALGIDYGDLCRIQCLKENPKLFYGFWGTCFNMYQRQVQPHSGYQLLKTWCDEKQVRLDQRRKRQQQQQQQQEQHTNGDSIDKPKSAYYLYTSNVDGHFRLAGFSNEWLHEVHGAIDTWVPAIILDDNDSNDYDDASENKQQYPVPDSYSFPIDAETLLGPSPEALRESIIPPKDNNDDMSMSSCRLRPRVLMFDDGFPSHTQMGLDTSCERYQAWESTMESAMEASHCNTTSSDDDNGMKLVILEIGCGIRVPSVRIECQDVLCDTAGRCYQRSSSTSADDSRPSCSLIRINPDHESIEHVPPNATGVSIRGKALETLQAIQERINILKKK</sequence>
<gene>
    <name evidence="5" type="ORF">CYCCA115_LOCUS19910</name>
</gene>
<reference evidence="5" key="1">
    <citation type="submission" date="2023-08" db="EMBL/GenBank/DDBJ databases">
        <authorList>
            <person name="Audoor S."/>
            <person name="Bilcke G."/>
        </authorList>
    </citation>
    <scope>NUCLEOTIDE SEQUENCE</scope>
</reference>
<comment type="caution">
    <text evidence="5">The sequence shown here is derived from an EMBL/GenBank/DDBJ whole genome shotgun (WGS) entry which is preliminary data.</text>
</comment>
<evidence type="ECO:0000313" key="5">
    <source>
        <dbReference type="EMBL" id="CAJ1962903.1"/>
    </source>
</evidence>
<dbReference type="PANTHER" id="PTHR48252">
    <property type="entry name" value="HISTONE DEACETYLASE 2-RELATED"/>
    <property type="match status" value="1"/>
</dbReference>
<dbReference type="AlphaFoldDB" id="A0AAD2G519"/>
<name>A0AAD2G519_9STRA</name>
<evidence type="ECO:0000313" key="6">
    <source>
        <dbReference type="Proteomes" id="UP001295423"/>
    </source>
</evidence>
<feature type="region of interest" description="Disordered" evidence="3">
    <location>
        <begin position="134"/>
        <end position="155"/>
    </location>
</feature>
<feature type="domain" description="Deacetylase sirtuin-type" evidence="4">
    <location>
        <begin position="27"/>
        <end position="405"/>
    </location>
</feature>
<protein>
    <recommendedName>
        <fullName evidence="4">Deacetylase sirtuin-type domain-containing protein</fullName>
    </recommendedName>
</protein>
<evidence type="ECO:0000259" key="4">
    <source>
        <dbReference type="PROSITE" id="PS50305"/>
    </source>
</evidence>
<evidence type="ECO:0000256" key="1">
    <source>
        <dbReference type="ARBA" id="ARBA00023027"/>
    </source>
</evidence>
<accession>A0AAD2G519</accession>
<dbReference type="InterPro" id="IPR029035">
    <property type="entry name" value="DHS-like_NAD/FAD-binding_dom"/>
</dbReference>
<dbReference type="SUPFAM" id="SSF52467">
    <property type="entry name" value="DHS-like NAD/FAD-binding domain"/>
    <property type="match status" value="1"/>
</dbReference>
<organism evidence="5 6">
    <name type="scientific">Cylindrotheca closterium</name>
    <dbReference type="NCBI Taxonomy" id="2856"/>
    <lineage>
        <taxon>Eukaryota</taxon>
        <taxon>Sar</taxon>
        <taxon>Stramenopiles</taxon>
        <taxon>Ochrophyta</taxon>
        <taxon>Bacillariophyta</taxon>
        <taxon>Bacillariophyceae</taxon>
        <taxon>Bacillariophycidae</taxon>
        <taxon>Bacillariales</taxon>
        <taxon>Bacillariaceae</taxon>
        <taxon>Cylindrotheca</taxon>
    </lineage>
</organism>